<proteinExistence type="inferred from homology"/>
<dbReference type="PANTHER" id="PTHR35005:SF1">
    <property type="entry name" value="2-AMINO-5-FORMYLAMINO-6-RIBOSYLAMINOPYRIMIDIN-4(3H)-ONE 5'-MONOPHOSPHATE DEFORMYLASE"/>
    <property type="match status" value="1"/>
</dbReference>
<sequence>MARWNLAELTYDDVRSQPPPEVAVLPLGATEPHNLHLPYGTDTFQVDAIGRLACDRAAGRGARVVLLPALPYGTETNQMAYPLAMNLDPSTVALVVGDLVASLETHGIRKCVLLNGHGGNDLKWYLREAYGKTTVHLFLCNWYHVGADRYGELFEDAGDHAGELETSMGLAHFPELVRLDRADDGATAATRFEAVNRGWVGITRPWHLLTTNSGAGDPRPASAEKGRAVTELVVDRLASFLVELSECPIDDRFPY</sequence>
<dbReference type="Gene3D" id="3.40.50.10310">
    <property type="entry name" value="Creatininase"/>
    <property type="match status" value="1"/>
</dbReference>
<evidence type="ECO:0000256" key="4">
    <source>
        <dbReference type="ARBA" id="ARBA00022833"/>
    </source>
</evidence>
<dbReference type="PANTHER" id="PTHR35005">
    <property type="entry name" value="3-DEHYDRO-SCYLLO-INOSOSE HYDROLASE"/>
    <property type="match status" value="1"/>
</dbReference>
<protein>
    <submittedName>
        <fullName evidence="6">Creatinine amidohydrolase</fullName>
        <ecNumber evidence="6">3.5.2.10</ecNumber>
    </submittedName>
</protein>
<dbReference type="GO" id="GO:0046872">
    <property type="term" value="F:metal ion binding"/>
    <property type="evidence" value="ECO:0007669"/>
    <property type="project" value="UniProtKB-KW"/>
</dbReference>
<dbReference type="GO" id="GO:0009231">
    <property type="term" value="P:riboflavin biosynthetic process"/>
    <property type="evidence" value="ECO:0007669"/>
    <property type="project" value="TreeGrafter"/>
</dbReference>
<dbReference type="EMBL" id="CP036426">
    <property type="protein sequence ID" value="QDV38469.1"/>
    <property type="molecule type" value="Genomic_DNA"/>
</dbReference>
<keyword evidence="7" id="KW-1185">Reference proteome</keyword>
<dbReference type="EC" id="3.5.2.10" evidence="6"/>
<dbReference type="RefSeq" id="WP_145276979.1">
    <property type="nucleotide sequence ID" value="NZ_CP036426.1"/>
</dbReference>
<dbReference type="OrthoDB" id="9801445at2"/>
<dbReference type="Proteomes" id="UP000317835">
    <property type="component" value="Chromosome"/>
</dbReference>
<evidence type="ECO:0000256" key="1">
    <source>
        <dbReference type="ARBA" id="ARBA00001947"/>
    </source>
</evidence>
<dbReference type="Pfam" id="PF02633">
    <property type="entry name" value="Creatininase"/>
    <property type="match status" value="1"/>
</dbReference>
<dbReference type="AlphaFoldDB" id="A0A518HC94"/>
<dbReference type="InterPro" id="IPR003785">
    <property type="entry name" value="Creatininase/forma_Hydrolase"/>
</dbReference>
<dbReference type="GO" id="GO:0047789">
    <property type="term" value="F:creatininase activity"/>
    <property type="evidence" value="ECO:0007669"/>
    <property type="project" value="UniProtKB-EC"/>
</dbReference>
<gene>
    <name evidence="6" type="primary">crnA_3</name>
    <name evidence="6" type="ORF">ElP_64240</name>
</gene>
<evidence type="ECO:0000313" key="7">
    <source>
        <dbReference type="Proteomes" id="UP000317835"/>
    </source>
</evidence>
<keyword evidence="4" id="KW-0862">Zinc</keyword>
<evidence type="ECO:0000256" key="5">
    <source>
        <dbReference type="ARBA" id="ARBA00024029"/>
    </source>
</evidence>
<name>A0A518HC94_9BACT</name>
<evidence type="ECO:0000256" key="3">
    <source>
        <dbReference type="ARBA" id="ARBA00022801"/>
    </source>
</evidence>
<dbReference type="SUPFAM" id="SSF102215">
    <property type="entry name" value="Creatininase"/>
    <property type="match status" value="1"/>
</dbReference>
<keyword evidence="2" id="KW-0479">Metal-binding</keyword>
<keyword evidence="3 6" id="KW-0378">Hydrolase</keyword>
<reference evidence="6 7" key="1">
    <citation type="submission" date="2019-02" db="EMBL/GenBank/DDBJ databases">
        <title>Deep-cultivation of Planctomycetes and their phenomic and genomic characterization uncovers novel biology.</title>
        <authorList>
            <person name="Wiegand S."/>
            <person name="Jogler M."/>
            <person name="Boedeker C."/>
            <person name="Pinto D."/>
            <person name="Vollmers J."/>
            <person name="Rivas-Marin E."/>
            <person name="Kohn T."/>
            <person name="Peeters S.H."/>
            <person name="Heuer A."/>
            <person name="Rast P."/>
            <person name="Oberbeckmann S."/>
            <person name="Bunk B."/>
            <person name="Jeske O."/>
            <person name="Meyerdierks A."/>
            <person name="Storesund J.E."/>
            <person name="Kallscheuer N."/>
            <person name="Luecker S."/>
            <person name="Lage O.M."/>
            <person name="Pohl T."/>
            <person name="Merkel B.J."/>
            <person name="Hornburger P."/>
            <person name="Mueller R.-W."/>
            <person name="Bruemmer F."/>
            <person name="Labrenz M."/>
            <person name="Spormann A.M."/>
            <person name="Op den Camp H."/>
            <person name="Overmann J."/>
            <person name="Amann R."/>
            <person name="Jetten M.S.M."/>
            <person name="Mascher T."/>
            <person name="Medema M.H."/>
            <person name="Devos D.P."/>
            <person name="Kaster A.-K."/>
            <person name="Ovreas L."/>
            <person name="Rohde M."/>
            <person name="Galperin M.Y."/>
            <person name="Jogler C."/>
        </authorList>
    </citation>
    <scope>NUCLEOTIDE SEQUENCE [LARGE SCALE GENOMIC DNA]</scope>
    <source>
        <strain evidence="6 7">ElP</strain>
    </source>
</reference>
<dbReference type="KEGG" id="tpla:ElP_64240"/>
<evidence type="ECO:0000256" key="2">
    <source>
        <dbReference type="ARBA" id="ARBA00022723"/>
    </source>
</evidence>
<dbReference type="InterPro" id="IPR024087">
    <property type="entry name" value="Creatininase-like_sf"/>
</dbReference>
<dbReference type="GO" id="GO:0016811">
    <property type="term" value="F:hydrolase activity, acting on carbon-nitrogen (but not peptide) bonds, in linear amides"/>
    <property type="evidence" value="ECO:0007669"/>
    <property type="project" value="TreeGrafter"/>
</dbReference>
<comment type="similarity">
    <text evidence="5">Belongs to the creatininase superfamily.</text>
</comment>
<comment type="cofactor">
    <cofactor evidence="1">
        <name>Zn(2+)</name>
        <dbReference type="ChEBI" id="CHEBI:29105"/>
    </cofactor>
</comment>
<evidence type="ECO:0000313" key="6">
    <source>
        <dbReference type="EMBL" id="QDV38469.1"/>
    </source>
</evidence>
<accession>A0A518HC94</accession>
<organism evidence="6 7">
    <name type="scientific">Tautonia plasticadhaerens</name>
    <dbReference type="NCBI Taxonomy" id="2527974"/>
    <lineage>
        <taxon>Bacteria</taxon>
        <taxon>Pseudomonadati</taxon>
        <taxon>Planctomycetota</taxon>
        <taxon>Planctomycetia</taxon>
        <taxon>Isosphaerales</taxon>
        <taxon>Isosphaeraceae</taxon>
        <taxon>Tautonia</taxon>
    </lineage>
</organism>